<gene>
    <name evidence="3" type="ORF">JRV97_03220</name>
</gene>
<keyword evidence="3" id="KW-0482">Metalloprotease</keyword>
<dbReference type="Proteomes" id="UP001232493">
    <property type="component" value="Chromosome"/>
</dbReference>
<dbReference type="PANTHER" id="PTHR35797:SF1">
    <property type="entry name" value="PROTEASE"/>
    <property type="match status" value="1"/>
</dbReference>
<feature type="transmembrane region" description="Helical" evidence="1">
    <location>
        <begin position="220"/>
        <end position="239"/>
    </location>
</feature>
<evidence type="ECO:0000313" key="4">
    <source>
        <dbReference type="Proteomes" id="UP001232493"/>
    </source>
</evidence>
<feature type="transmembrane region" description="Helical" evidence="1">
    <location>
        <begin position="9"/>
        <end position="28"/>
    </location>
</feature>
<feature type="transmembrane region" description="Helical" evidence="1">
    <location>
        <begin position="156"/>
        <end position="175"/>
    </location>
</feature>
<feature type="transmembrane region" description="Helical" evidence="1">
    <location>
        <begin position="85"/>
        <end position="105"/>
    </location>
</feature>
<keyword evidence="3" id="KW-0378">Hydrolase</keyword>
<proteinExistence type="predicted"/>
<evidence type="ECO:0000256" key="1">
    <source>
        <dbReference type="SAM" id="Phobius"/>
    </source>
</evidence>
<keyword evidence="3" id="KW-0645">Protease</keyword>
<name>A0ABY8PSH5_9BACT</name>
<evidence type="ECO:0000313" key="3">
    <source>
        <dbReference type="EMBL" id="WGS65581.1"/>
    </source>
</evidence>
<dbReference type="InterPro" id="IPR042150">
    <property type="entry name" value="MmRce1-like"/>
</dbReference>
<keyword evidence="1" id="KW-1133">Transmembrane helix</keyword>
<organism evidence="3 4">
    <name type="scientific">Marinitoga aeolica</name>
    <dbReference type="NCBI Taxonomy" id="2809031"/>
    <lineage>
        <taxon>Bacteria</taxon>
        <taxon>Thermotogati</taxon>
        <taxon>Thermotogota</taxon>
        <taxon>Thermotogae</taxon>
        <taxon>Petrotogales</taxon>
        <taxon>Petrotogaceae</taxon>
        <taxon>Marinitoga</taxon>
    </lineage>
</organism>
<accession>A0ABY8PSH5</accession>
<protein>
    <submittedName>
        <fullName evidence="3">CPBP family intramembrane metalloprotease</fullName>
    </submittedName>
</protein>
<dbReference type="Pfam" id="PF02517">
    <property type="entry name" value="Rce1-like"/>
    <property type="match status" value="1"/>
</dbReference>
<keyword evidence="1" id="KW-0472">Membrane</keyword>
<sequence>MNTKTSSPWSFFIIALGISWFFWLWIILLNWNVFTFPAIIFGAIGLLGPTISEILLIFHSKNNKEWIDYRQRIFDIKRIGKKWHFVIWFTFPILNIVAIALSIFTGSDLPDFETVKNLLSNPWQIFPFAFFILIYGPLPEELGWRGYALDKLQERYNALVSSLILGVMWSLWHVPLFFMKGQWQHDALNFGTLDFWIFILNTIVLSILFTWIYNNTNHSTLSAILFHFMCNFTGQILPLTMFARLYSFILTIVLTISVVIIWGPKTLTRHQNKKKTKS</sequence>
<dbReference type="InterPro" id="IPR003675">
    <property type="entry name" value="Rce1/LyrA-like_dom"/>
</dbReference>
<dbReference type="EMBL" id="CP069362">
    <property type="protein sequence ID" value="WGS65581.1"/>
    <property type="molecule type" value="Genomic_DNA"/>
</dbReference>
<dbReference type="PANTHER" id="PTHR35797">
    <property type="entry name" value="PROTEASE-RELATED"/>
    <property type="match status" value="1"/>
</dbReference>
<feature type="transmembrane region" description="Helical" evidence="1">
    <location>
        <begin position="34"/>
        <end position="58"/>
    </location>
</feature>
<feature type="transmembrane region" description="Helical" evidence="1">
    <location>
        <begin position="125"/>
        <end position="144"/>
    </location>
</feature>
<keyword evidence="4" id="KW-1185">Reference proteome</keyword>
<reference evidence="3 4" key="1">
    <citation type="submission" date="2021-02" db="EMBL/GenBank/DDBJ databases">
        <title>Characterization of Marinitoga sp. nov. str. BP5-C20A.</title>
        <authorList>
            <person name="Erauso G."/>
            <person name="Postec A."/>
        </authorList>
    </citation>
    <scope>NUCLEOTIDE SEQUENCE [LARGE SCALE GENOMIC DNA]</scope>
    <source>
        <strain evidence="3 4">BP5-C20A</strain>
    </source>
</reference>
<feature type="transmembrane region" description="Helical" evidence="1">
    <location>
        <begin position="245"/>
        <end position="264"/>
    </location>
</feature>
<feature type="transmembrane region" description="Helical" evidence="1">
    <location>
        <begin position="195"/>
        <end position="213"/>
    </location>
</feature>
<dbReference type="GO" id="GO:0008237">
    <property type="term" value="F:metallopeptidase activity"/>
    <property type="evidence" value="ECO:0007669"/>
    <property type="project" value="UniProtKB-KW"/>
</dbReference>
<keyword evidence="1" id="KW-0812">Transmembrane</keyword>
<dbReference type="RefSeq" id="WP_281000147.1">
    <property type="nucleotide sequence ID" value="NZ_CP069362.1"/>
</dbReference>
<evidence type="ECO:0000259" key="2">
    <source>
        <dbReference type="Pfam" id="PF02517"/>
    </source>
</evidence>
<feature type="domain" description="CAAX prenyl protease 2/Lysostaphin resistance protein A-like" evidence="2">
    <location>
        <begin position="123"/>
        <end position="232"/>
    </location>
</feature>